<feature type="region of interest" description="Disordered" evidence="1">
    <location>
        <begin position="841"/>
        <end position="912"/>
    </location>
</feature>
<feature type="compositionally biased region" description="Polar residues" evidence="1">
    <location>
        <begin position="841"/>
        <end position="854"/>
    </location>
</feature>
<protein>
    <submittedName>
        <fullName evidence="2">ORF32</fullName>
    </submittedName>
</protein>
<organism evidence="2">
    <name type="scientific">Malaco herpesvirus 2</name>
    <dbReference type="NCBI Taxonomy" id="3031798"/>
    <lineage>
        <taxon>Viruses</taxon>
        <taxon>Duplodnaviria</taxon>
        <taxon>Heunggongvirae</taxon>
        <taxon>Peploviricota</taxon>
        <taxon>Herviviricetes</taxon>
        <taxon>Herpesvirales</taxon>
        <taxon>Malacoherpesviridae</taxon>
    </lineage>
</organism>
<feature type="compositionally biased region" description="Basic and acidic residues" evidence="1">
    <location>
        <begin position="883"/>
        <end position="896"/>
    </location>
</feature>
<evidence type="ECO:0000256" key="1">
    <source>
        <dbReference type="SAM" id="MobiDB-lite"/>
    </source>
</evidence>
<evidence type="ECO:0000313" key="2">
    <source>
        <dbReference type="EMBL" id="DBA11572.1"/>
    </source>
</evidence>
<reference evidence="2" key="1">
    <citation type="journal article" date="2023" name="Front. Mar. Sci.">
        <title>Tracing the invertebrate herpesviruses in the global sequence datasets.</title>
        <authorList>
            <person name="Rosani U."/>
            <person name="Gaia M."/>
            <person name="Delmont T.O."/>
            <person name="Krupovic M."/>
        </authorList>
    </citation>
    <scope>NUCLEOTIDE SEQUENCE</scope>
    <source>
        <strain evidence="2">MalacoHV2/Med/2018 153</strain>
    </source>
</reference>
<sequence length="912" mass="105952">MGDLSEPLSCKVTLDERYLYPRSTGKKIDNVLDCNLLWKFNQNHISTKSKHYLLNINCLGSASQYFLYNTTFNKILIESNRIGDHAFENDEMLKRAPVQILVYNECIGIEQNILINCKTIRLMTDVLRAITAKISFYGILNLNKNRIIKQLYLPQFTNTVYTRGNLQNSCDKDMRLILPIKKTVNFQKLKLAQEMNNLSLFVVIGPSDINCDTNENLTGSSMHECCTIRKLPGAFTFKNGKIVESYYDKLYDGENNSGIQIIYQQLGMVFHIADTSETVESVMIQTIKRCQTYTNVRNIQFPNYPLHKTVAAIYLGNITKDHNLHYNNSTISIRNFDLNPQREWSYRDFYYNINEMYVANRELNIKDECVKYTKKNYGFCNGNADMPSNINATDDLSKNPKFLDMMCYQNMNLKHVKNLPNSDQHEYKDMILRHLPDEYGYTVAKKIMNDVPLVKPFITILTKTDDEISKFVKNRMCLYDCLRNDLRKHTVGGVEFKIVDNSDFMSIYYTYVMGMLLGYKYLLNIDDENVWKNKIPDVFSEVKLETINECNLLELRQQLNEKIPIPEQMPTDGGTKFEILHSLDRICVTFQLYGFLTVLKNVKFSSKACLVGLNDMDSISLEVICSKTLKELFDLNTTSIVQILLFLIKPSDLILVDFMLDKFLVMDRINAKDLDAFNKDNPFGIEITYTINDIKAKIMNTECGVRIHKIENKDPITYLNNDTIKFLHNKEINYYTNNDIECYEYNWKMYVSDTNNLLNLLLPTDIFVNSNYNDNLEVKVMECLKTSPKELYDEYFKKKIEFLDSYRSNINGPTKPIQHSFSPETTSPLVLQMTTPLATVSTLQSQDTNPSEQPQSHDDLRKHSYDNDEMGISYNRDLQTQSIEKDKKKRKQDEIHTGGFASKKLFQTKKKK</sequence>
<reference evidence="2" key="2">
    <citation type="submission" date="2023-01" db="EMBL/GenBank/DDBJ databases">
        <authorList>
            <person name="Rosani U."/>
            <person name="Delmont T.O."/>
            <person name="Gaia M."/>
            <person name="Krupovic M."/>
        </authorList>
    </citation>
    <scope>NUCLEOTIDE SEQUENCE</scope>
    <source>
        <strain evidence="2">MalacoHV2/Med/2018 153</strain>
    </source>
</reference>
<name>A0AA48SFE7_9VIRU</name>
<dbReference type="EMBL" id="BK063060">
    <property type="protein sequence ID" value="DBA11572.1"/>
    <property type="molecule type" value="Genomic_DNA"/>
</dbReference>
<proteinExistence type="predicted"/>
<feature type="compositionally biased region" description="Basic and acidic residues" evidence="1">
    <location>
        <begin position="855"/>
        <end position="866"/>
    </location>
</feature>
<accession>A0AA48SFE7</accession>